<dbReference type="CDD" id="cd16442">
    <property type="entry name" value="BPL"/>
    <property type="match status" value="1"/>
</dbReference>
<keyword evidence="3" id="KW-0067">ATP-binding</keyword>
<dbReference type="NCBIfam" id="TIGR00121">
    <property type="entry name" value="birA_ligase"/>
    <property type="match status" value="1"/>
</dbReference>
<keyword evidence="9" id="KW-1185">Reference proteome</keyword>
<comment type="caution">
    <text evidence="8">The sequence shown here is derived from an EMBL/GenBank/DDBJ whole genome shotgun (WGS) entry which is preliminary data.</text>
</comment>
<evidence type="ECO:0000256" key="5">
    <source>
        <dbReference type="ARBA" id="ARBA00024227"/>
    </source>
</evidence>
<evidence type="ECO:0000256" key="4">
    <source>
        <dbReference type="ARBA" id="ARBA00023267"/>
    </source>
</evidence>
<sequence length="279" mass="30029">MTNNDAADVDHSIRRLIDRWKADGLIASSDYQREMTSTNTIAGQWVQSHSEQDPSSQVSSNQAGLPRLVIADHQTQGRGRLGRSWEAKTDGLAFSLIVKGCHELLSIAVGVAVAEAIEHVAAPVRCGLKWPNDVWMSGVKVAGTLIERFESSVIDPEHAAPVAVIGIGINVSSSPTLTDANAISIAEATGKLVGRATLLEELIPGLIHQVEQCDSQPDEVLDGFRRRCALTGEMIRCSVDGSSIEGRCEGINDRGELRVQTETGEVICRSGEVNRVRKA</sequence>
<dbReference type="InterPro" id="IPR008988">
    <property type="entry name" value="Transcriptional_repressor_C"/>
</dbReference>
<dbReference type="PANTHER" id="PTHR12835:SF5">
    <property type="entry name" value="BIOTIN--PROTEIN LIGASE"/>
    <property type="match status" value="1"/>
</dbReference>
<dbReference type="GO" id="GO:0005524">
    <property type="term" value="F:ATP binding"/>
    <property type="evidence" value="ECO:0007669"/>
    <property type="project" value="UniProtKB-KW"/>
</dbReference>
<reference evidence="8 9" key="1">
    <citation type="journal article" date="2013" name="Mar. Genomics">
        <title>Expression of sulfatases in Rhodopirellula baltica and the diversity of sulfatases in the genus Rhodopirellula.</title>
        <authorList>
            <person name="Wegner C.E."/>
            <person name="Richter-Heitmann T."/>
            <person name="Klindworth A."/>
            <person name="Klockow C."/>
            <person name="Richter M."/>
            <person name="Achstetter T."/>
            <person name="Glockner F.O."/>
            <person name="Harder J."/>
        </authorList>
    </citation>
    <scope>NUCLEOTIDE SEQUENCE [LARGE SCALE GENOMIC DNA]</scope>
    <source>
        <strain evidence="8 9">SM41</strain>
    </source>
</reference>
<dbReference type="InterPro" id="IPR003142">
    <property type="entry name" value="BPL_C"/>
</dbReference>
<dbReference type="Gene3D" id="3.30.930.10">
    <property type="entry name" value="Bira Bifunctional Protein, Domain 2"/>
    <property type="match status" value="1"/>
</dbReference>
<dbReference type="OrthoDB" id="9807064at2"/>
<dbReference type="InterPro" id="IPR004408">
    <property type="entry name" value="Biotin_CoA_COase_ligase"/>
</dbReference>
<dbReference type="GO" id="GO:0005737">
    <property type="term" value="C:cytoplasm"/>
    <property type="evidence" value="ECO:0007669"/>
    <property type="project" value="TreeGrafter"/>
</dbReference>
<keyword evidence="1 8" id="KW-0436">Ligase</keyword>
<gene>
    <name evidence="8" type="ORF">RSSM_05043</name>
</gene>
<dbReference type="Gene3D" id="2.30.30.100">
    <property type="match status" value="1"/>
</dbReference>
<comment type="catalytic activity">
    <reaction evidence="6">
        <text>biotin + L-lysyl-[protein] + ATP = N(6)-biotinyl-L-lysyl-[protein] + AMP + diphosphate + H(+)</text>
        <dbReference type="Rhea" id="RHEA:11756"/>
        <dbReference type="Rhea" id="RHEA-COMP:9752"/>
        <dbReference type="Rhea" id="RHEA-COMP:10505"/>
        <dbReference type="ChEBI" id="CHEBI:15378"/>
        <dbReference type="ChEBI" id="CHEBI:29969"/>
        <dbReference type="ChEBI" id="CHEBI:30616"/>
        <dbReference type="ChEBI" id="CHEBI:33019"/>
        <dbReference type="ChEBI" id="CHEBI:57586"/>
        <dbReference type="ChEBI" id="CHEBI:83144"/>
        <dbReference type="ChEBI" id="CHEBI:456215"/>
        <dbReference type="EC" id="6.3.4.15"/>
    </reaction>
</comment>
<dbReference type="Pfam" id="PF03099">
    <property type="entry name" value="BPL_LplA_LipB"/>
    <property type="match status" value="1"/>
</dbReference>
<feature type="domain" description="BPL/LPL catalytic" evidence="7">
    <location>
        <begin position="38"/>
        <end position="214"/>
    </location>
</feature>
<proteinExistence type="predicted"/>
<dbReference type="EMBL" id="ANOH01000346">
    <property type="protein sequence ID" value="EMI53536.1"/>
    <property type="molecule type" value="Genomic_DNA"/>
</dbReference>
<dbReference type="GO" id="GO:0004077">
    <property type="term" value="F:biotin--[biotin carboxyl-carrier protein] ligase activity"/>
    <property type="evidence" value="ECO:0007669"/>
    <property type="project" value="UniProtKB-EC"/>
</dbReference>
<dbReference type="PATRIC" id="fig|1263870.3.peg.5333"/>
<dbReference type="RefSeq" id="WP_008684704.1">
    <property type="nucleotide sequence ID" value="NZ_ANOH01000346.1"/>
</dbReference>
<dbReference type="InterPro" id="IPR045864">
    <property type="entry name" value="aa-tRNA-synth_II/BPL/LPL"/>
</dbReference>
<name>M5U6N5_9BACT</name>
<evidence type="ECO:0000313" key="8">
    <source>
        <dbReference type="EMBL" id="EMI53536.1"/>
    </source>
</evidence>
<evidence type="ECO:0000256" key="2">
    <source>
        <dbReference type="ARBA" id="ARBA00022741"/>
    </source>
</evidence>
<dbReference type="Pfam" id="PF02237">
    <property type="entry name" value="BPL_C"/>
    <property type="match status" value="1"/>
</dbReference>
<dbReference type="AlphaFoldDB" id="M5U6N5"/>
<keyword evidence="2" id="KW-0547">Nucleotide-binding</keyword>
<evidence type="ECO:0000256" key="3">
    <source>
        <dbReference type="ARBA" id="ARBA00022840"/>
    </source>
</evidence>
<dbReference type="SUPFAM" id="SSF55681">
    <property type="entry name" value="Class II aaRS and biotin synthetases"/>
    <property type="match status" value="1"/>
</dbReference>
<evidence type="ECO:0000256" key="6">
    <source>
        <dbReference type="ARBA" id="ARBA00047846"/>
    </source>
</evidence>
<evidence type="ECO:0000259" key="7">
    <source>
        <dbReference type="PROSITE" id="PS51733"/>
    </source>
</evidence>
<protein>
    <recommendedName>
        <fullName evidence="5">biotin--[biotin carboxyl-carrier protein] ligase</fullName>
        <ecNumber evidence="5">6.3.4.15</ecNumber>
    </recommendedName>
</protein>
<dbReference type="PROSITE" id="PS51733">
    <property type="entry name" value="BPL_LPL_CATALYTIC"/>
    <property type="match status" value="1"/>
</dbReference>
<keyword evidence="4" id="KW-0092">Biotin</keyword>
<dbReference type="EC" id="6.3.4.15" evidence="5"/>
<dbReference type="PANTHER" id="PTHR12835">
    <property type="entry name" value="BIOTIN PROTEIN LIGASE"/>
    <property type="match status" value="1"/>
</dbReference>
<dbReference type="Proteomes" id="UP000011885">
    <property type="component" value="Unassembled WGS sequence"/>
</dbReference>
<organism evidence="8 9">
    <name type="scientific">Rhodopirellula sallentina SM41</name>
    <dbReference type="NCBI Taxonomy" id="1263870"/>
    <lineage>
        <taxon>Bacteria</taxon>
        <taxon>Pseudomonadati</taxon>
        <taxon>Planctomycetota</taxon>
        <taxon>Planctomycetia</taxon>
        <taxon>Pirellulales</taxon>
        <taxon>Pirellulaceae</taxon>
        <taxon>Rhodopirellula</taxon>
    </lineage>
</organism>
<dbReference type="SUPFAM" id="SSF50037">
    <property type="entry name" value="C-terminal domain of transcriptional repressors"/>
    <property type="match status" value="1"/>
</dbReference>
<dbReference type="InterPro" id="IPR004143">
    <property type="entry name" value="BPL_LPL_catalytic"/>
</dbReference>
<evidence type="ECO:0000313" key="9">
    <source>
        <dbReference type="Proteomes" id="UP000011885"/>
    </source>
</evidence>
<accession>M5U6N5</accession>
<evidence type="ECO:0000256" key="1">
    <source>
        <dbReference type="ARBA" id="ARBA00022598"/>
    </source>
</evidence>